<sequence>MKIWTLKSNAKYSVTFKERKADLDFCTGEYINNWNRTEMNVVRKGFGNNYPRFLQRIPAMSKKVYEILKEYMKDQIQPLEVLVGDKEYVLINVLNITNAVNYDQSDTVRYEDGTVVAFKKIVFVEERIEGNIFKVKESANTDVFVTDVFRDAVLKTKIKGIDFELEWDSEEDVEETARIEAERIRNYERRIAEIDSYQGPRFSWSEAYPMVEQGRAMVSGKWKLQADSKGEVLIGSIIHDGSYTWNNPIFIPPVLLYLPWHEAEKSANLDYSAT</sequence>
<name>A0A229NUB6_9BACL</name>
<organism evidence="2 3">
    <name type="scientific">Paenibacillus herberti</name>
    <dbReference type="NCBI Taxonomy" id="1619309"/>
    <lineage>
        <taxon>Bacteria</taxon>
        <taxon>Bacillati</taxon>
        <taxon>Bacillota</taxon>
        <taxon>Bacilli</taxon>
        <taxon>Bacillales</taxon>
        <taxon>Paenibacillaceae</taxon>
        <taxon>Paenibacillus</taxon>
    </lineage>
</organism>
<reference evidence="2 3" key="1">
    <citation type="submission" date="2017-07" db="EMBL/GenBank/DDBJ databases">
        <title>Paenibacillus herberti R33 genome sequencing and assembly.</title>
        <authorList>
            <person name="Su W."/>
        </authorList>
    </citation>
    <scope>NUCLEOTIDE SEQUENCE [LARGE SCALE GENOMIC DNA]</scope>
    <source>
        <strain evidence="2 3">R33</strain>
    </source>
</reference>
<dbReference type="Pfam" id="PF07791">
    <property type="entry name" value="Imm11"/>
    <property type="match status" value="1"/>
</dbReference>
<evidence type="ECO:0000313" key="3">
    <source>
        <dbReference type="Proteomes" id="UP000215145"/>
    </source>
</evidence>
<keyword evidence="3" id="KW-1185">Reference proteome</keyword>
<protein>
    <recommendedName>
        <fullName evidence="1">Immunity MXAN-0049 protein domain-containing protein</fullName>
    </recommendedName>
</protein>
<evidence type="ECO:0000313" key="2">
    <source>
        <dbReference type="EMBL" id="OXM13452.1"/>
    </source>
</evidence>
<dbReference type="AlphaFoldDB" id="A0A229NUB6"/>
<dbReference type="Proteomes" id="UP000215145">
    <property type="component" value="Unassembled WGS sequence"/>
</dbReference>
<accession>A0A229NUB6</accession>
<gene>
    <name evidence="2" type="ORF">CGZ75_20615</name>
</gene>
<feature type="domain" description="Immunity MXAN-0049 protein" evidence="1">
    <location>
        <begin position="87"/>
        <end position="164"/>
    </location>
</feature>
<dbReference type="EMBL" id="NMUQ01000003">
    <property type="protein sequence ID" value="OXM13452.1"/>
    <property type="molecule type" value="Genomic_DNA"/>
</dbReference>
<proteinExistence type="predicted"/>
<dbReference type="RefSeq" id="WP_089526158.1">
    <property type="nucleotide sequence ID" value="NZ_NMUQ01000003.1"/>
</dbReference>
<dbReference type="OrthoDB" id="2875619at2"/>
<evidence type="ECO:0000259" key="1">
    <source>
        <dbReference type="Pfam" id="PF07791"/>
    </source>
</evidence>
<dbReference type="InterPro" id="IPR012433">
    <property type="entry name" value="Imm11"/>
</dbReference>
<comment type="caution">
    <text evidence="2">The sequence shown here is derived from an EMBL/GenBank/DDBJ whole genome shotgun (WGS) entry which is preliminary data.</text>
</comment>